<evidence type="ECO:0000256" key="1">
    <source>
        <dbReference type="SAM" id="MobiDB-lite"/>
    </source>
</evidence>
<organism evidence="2 3">
    <name type="scientific">Stenotrophomonas geniculata N1</name>
    <dbReference type="NCBI Taxonomy" id="1167641"/>
    <lineage>
        <taxon>Bacteria</taxon>
        <taxon>Pseudomonadati</taxon>
        <taxon>Pseudomonadota</taxon>
        <taxon>Gammaproteobacteria</taxon>
        <taxon>Lysobacterales</taxon>
        <taxon>Lysobacteraceae</taxon>
        <taxon>Stenotrophomonas</taxon>
    </lineage>
</organism>
<proteinExistence type="predicted"/>
<name>A0A0L8A566_9GAMM</name>
<dbReference type="EMBL" id="AJLO02000047">
    <property type="protein sequence ID" value="KOE97274.1"/>
    <property type="molecule type" value="Genomic_DNA"/>
</dbReference>
<reference evidence="2 3" key="1">
    <citation type="journal article" date="2012" name="J. Bacteriol.">
        <title>Genome sequence of a novel nicotine-degrading strain, Pseudomonas geniculata N1.</title>
        <authorList>
            <person name="Tang H."/>
            <person name="Yu H."/>
            <person name="Tai C."/>
            <person name="Huang K."/>
            <person name="Liu Y."/>
            <person name="Wang L."/>
            <person name="Yao Y."/>
            <person name="Wu G."/>
            <person name="Xu P."/>
        </authorList>
    </citation>
    <scope>NUCLEOTIDE SEQUENCE [LARGE SCALE GENOMIC DNA]</scope>
    <source>
        <strain evidence="2 3">N1</strain>
    </source>
</reference>
<dbReference type="AlphaFoldDB" id="A0A0L8A566"/>
<evidence type="ECO:0000313" key="2">
    <source>
        <dbReference type="EMBL" id="KOE97274.1"/>
    </source>
</evidence>
<protein>
    <submittedName>
        <fullName evidence="2">Uncharacterized protein</fullName>
    </submittedName>
</protein>
<sequence length="109" mass="11819">MTDHDFFAAMAVGIPPITPPGAIPMTQLKAFYVDDMPTIYAAESIEHAAELYETDCGEAPADGYPYQASEQDLDMPVPETDEDEQPTGVMTTMRAWLAEAEPGFLCGAE</sequence>
<dbReference type="RefSeq" id="WP_010480585.1">
    <property type="nucleotide sequence ID" value="NZ_AJLO02000047.1"/>
</dbReference>
<feature type="region of interest" description="Disordered" evidence="1">
    <location>
        <begin position="59"/>
        <end position="86"/>
    </location>
</feature>
<dbReference type="OrthoDB" id="7029674at2"/>
<gene>
    <name evidence="2" type="ORF">W7K_21195</name>
</gene>
<comment type="caution">
    <text evidence="2">The sequence shown here is derived from an EMBL/GenBank/DDBJ whole genome shotgun (WGS) entry which is preliminary data.</text>
</comment>
<accession>A0A0L8A566</accession>
<dbReference type="Proteomes" id="UP000036890">
    <property type="component" value="Unassembled WGS sequence"/>
</dbReference>
<evidence type="ECO:0000313" key="3">
    <source>
        <dbReference type="Proteomes" id="UP000036890"/>
    </source>
</evidence>